<evidence type="ECO:0000313" key="1">
    <source>
        <dbReference type="EMBL" id="CAG8784586.1"/>
    </source>
</evidence>
<dbReference type="EMBL" id="CAJVPV010055485">
    <property type="protein sequence ID" value="CAG8784586.1"/>
    <property type="molecule type" value="Genomic_DNA"/>
</dbReference>
<evidence type="ECO:0000313" key="2">
    <source>
        <dbReference type="Proteomes" id="UP000789342"/>
    </source>
</evidence>
<dbReference type="AlphaFoldDB" id="A0A9N9JIT4"/>
<dbReference type="Proteomes" id="UP000789342">
    <property type="component" value="Unassembled WGS sequence"/>
</dbReference>
<accession>A0A9N9JIT4</accession>
<comment type="caution">
    <text evidence="1">The sequence shown here is derived from an EMBL/GenBank/DDBJ whole genome shotgun (WGS) entry which is preliminary data.</text>
</comment>
<sequence>TPKSIDLVCWFQEIRNLRTSMAKALKLLLQHRKQVQIQKHRNKTTQPSICKKENDRLISQQKANIYKDGQAAS</sequence>
<feature type="non-terminal residue" evidence="1">
    <location>
        <position position="1"/>
    </location>
</feature>
<reference evidence="1" key="1">
    <citation type="submission" date="2021-06" db="EMBL/GenBank/DDBJ databases">
        <authorList>
            <person name="Kallberg Y."/>
            <person name="Tangrot J."/>
            <person name="Rosling A."/>
        </authorList>
    </citation>
    <scope>NUCLEOTIDE SEQUENCE</scope>
    <source>
        <strain evidence="1">CL551</strain>
    </source>
</reference>
<gene>
    <name evidence="1" type="ORF">AMORRO_LOCUS17604</name>
</gene>
<name>A0A9N9JIT4_9GLOM</name>
<protein>
    <submittedName>
        <fullName evidence="1">4_t:CDS:1</fullName>
    </submittedName>
</protein>
<organism evidence="1 2">
    <name type="scientific">Acaulospora morrowiae</name>
    <dbReference type="NCBI Taxonomy" id="94023"/>
    <lineage>
        <taxon>Eukaryota</taxon>
        <taxon>Fungi</taxon>
        <taxon>Fungi incertae sedis</taxon>
        <taxon>Mucoromycota</taxon>
        <taxon>Glomeromycotina</taxon>
        <taxon>Glomeromycetes</taxon>
        <taxon>Diversisporales</taxon>
        <taxon>Acaulosporaceae</taxon>
        <taxon>Acaulospora</taxon>
    </lineage>
</organism>
<keyword evidence="2" id="KW-1185">Reference proteome</keyword>
<proteinExistence type="predicted"/>